<keyword evidence="1" id="KW-0472">Membrane</keyword>
<reference evidence="2 3" key="1">
    <citation type="journal article" date="2014" name="Genome Announc.">
        <title>Draft Genome Sequences of Three Alkaliphilic Bacillus Strains, Bacillus wakoensis JCM 9140T, Bacillus akibai JCM 9157T, and Bacillus hemicellulosilyticus JCM 9152T.</title>
        <authorList>
            <person name="Yuki M."/>
            <person name="Oshima K."/>
            <person name="Suda W."/>
            <person name="Oshida Y."/>
            <person name="Kitamura K."/>
            <person name="Iida T."/>
            <person name="Hattori M."/>
            <person name="Ohkuma M."/>
        </authorList>
    </citation>
    <scope>NUCLEOTIDE SEQUENCE [LARGE SCALE GENOMIC DNA]</scope>
    <source>
        <strain evidence="2 3">JCM 9157</strain>
    </source>
</reference>
<gene>
    <name evidence="2" type="ORF">JCM9157_478</name>
</gene>
<keyword evidence="1" id="KW-1133">Transmembrane helix</keyword>
<dbReference type="STRING" id="1236973.JCM9157_478"/>
<keyword evidence="3" id="KW-1185">Reference proteome</keyword>
<dbReference type="OrthoDB" id="2940341at2"/>
<evidence type="ECO:0000256" key="1">
    <source>
        <dbReference type="SAM" id="Phobius"/>
    </source>
</evidence>
<name>W4QMZ9_HALA3</name>
<proteinExistence type="predicted"/>
<sequence>MFQGNKLVLILPGILMLVMLVGGYQFLQGSEAITNEELKDMVEYEAEIQETESGLYIDANWDWTIMPIEGLYGEDYLSVYFMDGDKVRTDVVIEKAELQLLHSDQIIEVQTGGKVANGVIFSFSNKIVEHESFGNLGQLQVVVSGTDLTENDVRIQLLHTWTEHAPLEKEDATFSAPTFTNAANVPYWIRKFQ</sequence>
<evidence type="ECO:0000313" key="3">
    <source>
        <dbReference type="Proteomes" id="UP000018896"/>
    </source>
</evidence>
<organism evidence="2 3">
    <name type="scientific">Halalkalibacter akibai (strain ATCC 43226 / DSM 21942 / CIP 109018 / JCM 9157 / 1139)</name>
    <name type="common">Bacillus akibai</name>
    <dbReference type="NCBI Taxonomy" id="1236973"/>
    <lineage>
        <taxon>Bacteria</taxon>
        <taxon>Bacillati</taxon>
        <taxon>Bacillota</taxon>
        <taxon>Bacilli</taxon>
        <taxon>Bacillales</taxon>
        <taxon>Bacillaceae</taxon>
        <taxon>Halalkalibacter</taxon>
    </lineage>
</organism>
<evidence type="ECO:0000313" key="2">
    <source>
        <dbReference type="EMBL" id="GAE33475.1"/>
    </source>
</evidence>
<keyword evidence="1" id="KW-0812">Transmembrane</keyword>
<dbReference type="RefSeq" id="WP_035661619.1">
    <property type="nucleotide sequence ID" value="NZ_BAUV01000002.1"/>
</dbReference>
<dbReference type="Proteomes" id="UP000018896">
    <property type="component" value="Unassembled WGS sequence"/>
</dbReference>
<accession>W4QMZ9</accession>
<comment type="caution">
    <text evidence="2">The sequence shown here is derived from an EMBL/GenBank/DDBJ whole genome shotgun (WGS) entry which is preliminary data.</text>
</comment>
<protein>
    <submittedName>
        <fullName evidence="2">Uncharacterized protein</fullName>
    </submittedName>
</protein>
<dbReference type="EMBL" id="BAUV01000002">
    <property type="protein sequence ID" value="GAE33475.1"/>
    <property type="molecule type" value="Genomic_DNA"/>
</dbReference>
<dbReference type="AlphaFoldDB" id="W4QMZ9"/>
<feature type="transmembrane region" description="Helical" evidence="1">
    <location>
        <begin position="7"/>
        <end position="27"/>
    </location>
</feature>
<dbReference type="eggNOG" id="ENOG5032BQE">
    <property type="taxonomic scope" value="Bacteria"/>
</dbReference>